<dbReference type="EMBL" id="SRMI01000003">
    <property type="protein sequence ID" value="TVY73710.1"/>
    <property type="molecule type" value="Genomic_DNA"/>
</dbReference>
<organism evidence="1 2">
    <name type="scientific">Fusarium oxysporum f. sp. cubense</name>
    <dbReference type="NCBI Taxonomy" id="61366"/>
    <lineage>
        <taxon>Eukaryota</taxon>
        <taxon>Fungi</taxon>
        <taxon>Dikarya</taxon>
        <taxon>Ascomycota</taxon>
        <taxon>Pezizomycotina</taxon>
        <taxon>Sordariomycetes</taxon>
        <taxon>Hypocreomycetidae</taxon>
        <taxon>Hypocreales</taxon>
        <taxon>Nectriaceae</taxon>
        <taxon>Fusarium</taxon>
        <taxon>Fusarium oxysporum species complex</taxon>
    </lineage>
</organism>
<gene>
    <name evidence="1" type="ORF">Focb16_v005778</name>
</gene>
<sequence length="74" mass="8122">MLDPDSKESYISDQNVSSDYPEYIYYDVAKASTNNLITSSPSQPSALSRQTGAWTSDNIARATSKGVSFRNHVS</sequence>
<evidence type="ECO:0000313" key="1">
    <source>
        <dbReference type="EMBL" id="TVY73710.1"/>
    </source>
</evidence>
<proteinExistence type="predicted"/>
<dbReference type="AlphaFoldDB" id="A0A559LHF6"/>
<dbReference type="Proteomes" id="UP000320707">
    <property type="component" value="Unassembled WGS sequence"/>
</dbReference>
<protein>
    <submittedName>
        <fullName evidence="1">Uncharacterized protein</fullName>
    </submittedName>
</protein>
<accession>A0A559LHF6</accession>
<reference evidence="1 2" key="1">
    <citation type="journal article" date="2019" name="Microbiol. Resour. Announc.">
        <title>High-quality draft genome sequence of Fusarium oxysporum f. sp. cubense strain 160527, a causal agent of Panama disease.</title>
        <authorList>
            <person name="Asai S."/>
            <person name="Ayukawa Y."/>
            <person name="Gan P."/>
            <person name="Masuda S."/>
            <person name="Komatsu K."/>
            <person name="Shirasu K."/>
            <person name="Arie T."/>
        </authorList>
    </citation>
    <scope>NUCLEOTIDE SEQUENCE [LARGE SCALE GENOMIC DNA]</scope>
    <source>
        <strain evidence="1 2">160527</strain>
    </source>
</reference>
<comment type="caution">
    <text evidence="1">The sequence shown here is derived from an EMBL/GenBank/DDBJ whole genome shotgun (WGS) entry which is preliminary data.</text>
</comment>
<evidence type="ECO:0000313" key="2">
    <source>
        <dbReference type="Proteomes" id="UP000320707"/>
    </source>
</evidence>
<name>A0A559LHF6_FUSOC</name>